<dbReference type="InterPro" id="IPR011009">
    <property type="entry name" value="Kinase-like_dom_sf"/>
</dbReference>
<evidence type="ECO:0000259" key="2">
    <source>
        <dbReference type="Pfam" id="PF01636"/>
    </source>
</evidence>
<feature type="region of interest" description="Disordered" evidence="1">
    <location>
        <begin position="1"/>
        <end position="69"/>
    </location>
</feature>
<dbReference type="PATRIC" id="fig|1395513.3.peg.1494"/>
<evidence type="ECO:0000313" key="4">
    <source>
        <dbReference type="Proteomes" id="UP000018296"/>
    </source>
</evidence>
<dbReference type="Pfam" id="PF01636">
    <property type="entry name" value="APH"/>
    <property type="match status" value="1"/>
</dbReference>
<dbReference type="InterPro" id="IPR014255">
    <property type="entry name" value="Spore_coat_CotS"/>
</dbReference>
<comment type="caution">
    <text evidence="3">The sequence shown here is derived from an EMBL/GenBank/DDBJ whole genome shotgun (WGS) entry which is preliminary data.</text>
</comment>
<sequence length="405" mass="46673">MQNKTPGPPLLNNFPELKSIQLTADDKDNGHSTKSTKKTTTRAQIAMSKSVKRPEKEEEEDKEKENDLTPEMTEKLIKLASTILHYWDISVQEIELIQGGQMALVWKIITDKGPLCLKRIHRPEKKALFSIHAQDYLAKKGSRVPGIIPNKEGGLYTKQGPFLFVVYDWIIGRPFDLTVPEDQAWIMKGLAQYHLDSVGYLPEEGIPVFSKLGEWPKHYIKRCQQMESWKQIAAGTPDDSFSQLYLSEIDQHIEHGRSVLKELQESYYPEWVAKCELKPNLCHQDYGTGNTLLSNDQIWIIDLDTTTYDLPIRDLRKVIIPLMGDQGAWDQELFNHMLASYESVAPLSMQQKKVMFIDMLFPYELYETANEKFGRKNELPPEELMQAFDYEKRKGEEITSMISSL</sequence>
<keyword evidence="4" id="KW-1185">Reference proteome</keyword>
<feature type="domain" description="Aminoglycoside phosphotransferase" evidence="2">
    <location>
        <begin position="94"/>
        <end position="346"/>
    </location>
</feature>
<organism evidence="3 4">
    <name type="scientific">Sporolactobacillus laevolacticus DSM 442</name>
    <dbReference type="NCBI Taxonomy" id="1395513"/>
    <lineage>
        <taxon>Bacteria</taxon>
        <taxon>Bacillati</taxon>
        <taxon>Bacillota</taxon>
        <taxon>Bacilli</taxon>
        <taxon>Bacillales</taxon>
        <taxon>Sporolactobacillaceae</taxon>
        <taxon>Sporolactobacillus</taxon>
    </lineage>
</organism>
<protein>
    <submittedName>
        <fullName evidence="3">Spore coat protein</fullName>
    </submittedName>
</protein>
<name>V6IZY3_9BACL</name>
<dbReference type="STRING" id="1395513.P343_07345"/>
<reference evidence="3 4" key="1">
    <citation type="journal article" date="2013" name="Genome Announc.">
        <title>Genome Sequence of Sporolactobacillus laevolacticus DSM442, an Efficient Polymer-Grade D-Lactate Producer from Agricultural Waste Cottonseed as a Nitrogen Source.</title>
        <authorList>
            <person name="Wang H."/>
            <person name="Wang L."/>
            <person name="Ju J."/>
            <person name="Yu B."/>
            <person name="Ma Y."/>
        </authorList>
    </citation>
    <scope>NUCLEOTIDE SEQUENCE [LARGE SCALE GENOMIC DNA]</scope>
    <source>
        <strain evidence="3 4">DSM 442</strain>
    </source>
</reference>
<dbReference type="Proteomes" id="UP000018296">
    <property type="component" value="Unassembled WGS sequence"/>
</dbReference>
<dbReference type="InterPro" id="IPR002575">
    <property type="entry name" value="Aminoglycoside_PTrfase"/>
</dbReference>
<dbReference type="AlphaFoldDB" id="V6IZY3"/>
<gene>
    <name evidence="3" type="ORF">P343_07345</name>
</gene>
<dbReference type="InterPro" id="IPR047175">
    <property type="entry name" value="CotS-like"/>
</dbReference>
<dbReference type="GO" id="GO:0042601">
    <property type="term" value="C:endospore-forming forespore"/>
    <property type="evidence" value="ECO:0007669"/>
    <property type="project" value="TreeGrafter"/>
</dbReference>
<keyword evidence="3" id="KW-0946">Virion</keyword>
<proteinExistence type="predicted"/>
<dbReference type="Gene3D" id="3.90.1200.10">
    <property type="match status" value="1"/>
</dbReference>
<accession>V6IZY3</accession>
<dbReference type="PANTHER" id="PTHR39179:SF1">
    <property type="entry name" value="SPORE COAT PROTEIN I"/>
    <property type="match status" value="1"/>
</dbReference>
<keyword evidence="3" id="KW-0167">Capsid protein</keyword>
<evidence type="ECO:0000313" key="3">
    <source>
        <dbReference type="EMBL" id="EST12436.1"/>
    </source>
</evidence>
<evidence type="ECO:0000256" key="1">
    <source>
        <dbReference type="SAM" id="MobiDB-lite"/>
    </source>
</evidence>
<dbReference type="EMBL" id="AWTC01000005">
    <property type="protein sequence ID" value="EST12436.1"/>
    <property type="molecule type" value="Genomic_DNA"/>
</dbReference>
<dbReference type="eggNOG" id="COG2334">
    <property type="taxonomic scope" value="Bacteria"/>
</dbReference>
<dbReference type="Gene3D" id="3.30.200.20">
    <property type="entry name" value="Phosphorylase Kinase, domain 1"/>
    <property type="match status" value="1"/>
</dbReference>
<dbReference type="NCBIfam" id="TIGR02906">
    <property type="entry name" value="spore_CotS"/>
    <property type="match status" value="1"/>
</dbReference>
<dbReference type="PANTHER" id="PTHR39179">
    <property type="entry name" value="SPORE COAT PROTEIN I"/>
    <property type="match status" value="1"/>
</dbReference>
<dbReference type="SUPFAM" id="SSF56112">
    <property type="entry name" value="Protein kinase-like (PK-like)"/>
    <property type="match status" value="1"/>
</dbReference>